<comment type="similarity">
    <text evidence="1">Belongs to the iron-containing alcohol dehydrogenase family.</text>
</comment>
<sequence length="268" mass="27910">IRDSFPGSDGYVAVIRDSLAKAGVDVAGEIKGAGPNCPREDLFRIADSLKQLDPEVIVSFGWGSTIDAGKAAEVLRTLGGDIEGYFGTGLVAETAKKSGTILSPHVAIQTAASSGAHLTKYSNITDVHTGQKKLIVDEAIVPSNPLFDHQVTHAAPPSLTADGALDGIAHCLEVLYGAVGQPAYDKIKGIARVGIGLVVNYLPQVMADPKDKAAREALCLATDLGGYSIMVGGTNGGHLTSFSLVDVLSHGRACAMMNPYYTVFFAPT</sequence>
<comment type="caution">
    <text evidence="5">The sequence shown here is derived from an EMBL/GenBank/DDBJ whole genome shotgun (WGS) entry which is preliminary data.</text>
</comment>
<dbReference type="Gene3D" id="1.20.1090.10">
    <property type="entry name" value="Dehydroquinate synthase-like - alpha domain"/>
    <property type="match status" value="1"/>
</dbReference>
<name>X1SYK8_9ZZZZ</name>
<evidence type="ECO:0000259" key="3">
    <source>
        <dbReference type="Pfam" id="PF00465"/>
    </source>
</evidence>
<dbReference type="InterPro" id="IPR039697">
    <property type="entry name" value="Alcohol_dehydrogenase_Fe"/>
</dbReference>
<dbReference type="Pfam" id="PF25137">
    <property type="entry name" value="ADH_Fe_C"/>
    <property type="match status" value="1"/>
</dbReference>
<feature type="non-terminal residue" evidence="5">
    <location>
        <position position="1"/>
    </location>
</feature>
<gene>
    <name evidence="5" type="ORF">S12H4_37295</name>
</gene>
<dbReference type="InterPro" id="IPR001670">
    <property type="entry name" value="ADH_Fe/GldA"/>
</dbReference>
<dbReference type="AlphaFoldDB" id="X1SYK8"/>
<evidence type="ECO:0000313" key="5">
    <source>
        <dbReference type="EMBL" id="GAI98162.1"/>
    </source>
</evidence>
<feature type="domain" description="Fe-containing alcohol dehydrogenase-like C-terminal" evidence="4">
    <location>
        <begin position="160"/>
        <end position="262"/>
    </location>
</feature>
<evidence type="ECO:0000256" key="2">
    <source>
        <dbReference type="ARBA" id="ARBA00023002"/>
    </source>
</evidence>
<feature type="domain" description="Alcohol dehydrogenase iron-type/glycerol dehydrogenase GldA" evidence="3">
    <location>
        <begin position="8"/>
        <end position="146"/>
    </location>
</feature>
<dbReference type="PANTHER" id="PTHR11496">
    <property type="entry name" value="ALCOHOL DEHYDROGENASE"/>
    <property type="match status" value="1"/>
</dbReference>
<dbReference type="Pfam" id="PF00465">
    <property type="entry name" value="Fe-ADH"/>
    <property type="match status" value="1"/>
</dbReference>
<organism evidence="5">
    <name type="scientific">marine sediment metagenome</name>
    <dbReference type="NCBI Taxonomy" id="412755"/>
    <lineage>
        <taxon>unclassified sequences</taxon>
        <taxon>metagenomes</taxon>
        <taxon>ecological metagenomes</taxon>
    </lineage>
</organism>
<feature type="non-terminal residue" evidence="5">
    <location>
        <position position="268"/>
    </location>
</feature>
<dbReference type="InterPro" id="IPR056798">
    <property type="entry name" value="ADH_Fe_C"/>
</dbReference>
<reference evidence="5" key="1">
    <citation type="journal article" date="2014" name="Front. Microbiol.">
        <title>High frequency of phylogenetically diverse reductive dehalogenase-homologous genes in deep subseafloor sedimentary metagenomes.</title>
        <authorList>
            <person name="Kawai M."/>
            <person name="Futagami T."/>
            <person name="Toyoda A."/>
            <person name="Takaki Y."/>
            <person name="Nishi S."/>
            <person name="Hori S."/>
            <person name="Arai W."/>
            <person name="Tsubouchi T."/>
            <person name="Morono Y."/>
            <person name="Uchiyama I."/>
            <person name="Ito T."/>
            <person name="Fujiyama A."/>
            <person name="Inagaki F."/>
            <person name="Takami H."/>
        </authorList>
    </citation>
    <scope>NUCLEOTIDE SEQUENCE</scope>
    <source>
        <strain evidence="5">Expedition CK06-06</strain>
    </source>
</reference>
<accession>X1SYK8</accession>
<evidence type="ECO:0000256" key="1">
    <source>
        <dbReference type="ARBA" id="ARBA00007358"/>
    </source>
</evidence>
<dbReference type="GO" id="GO:0004022">
    <property type="term" value="F:alcohol dehydrogenase (NAD+) activity"/>
    <property type="evidence" value="ECO:0007669"/>
    <property type="project" value="TreeGrafter"/>
</dbReference>
<keyword evidence="2" id="KW-0560">Oxidoreductase</keyword>
<dbReference type="PANTHER" id="PTHR11496:SF102">
    <property type="entry name" value="ALCOHOL DEHYDROGENASE 4"/>
    <property type="match status" value="1"/>
</dbReference>
<dbReference type="EMBL" id="BARW01022326">
    <property type="protein sequence ID" value="GAI98162.1"/>
    <property type="molecule type" value="Genomic_DNA"/>
</dbReference>
<dbReference type="SUPFAM" id="SSF56796">
    <property type="entry name" value="Dehydroquinate synthase-like"/>
    <property type="match status" value="1"/>
</dbReference>
<protein>
    <submittedName>
        <fullName evidence="5">Uncharacterized protein</fullName>
    </submittedName>
</protein>
<evidence type="ECO:0000259" key="4">
    <source>
        <dbReference type="Pfam" id="PF25137"/>
    </source>
</evidence>
<dbReference type="Gene3D" id="3.40.50.1970">
    <property type="match status" value="1"/>
</dbReference>
<proteinExistence type="inferred from homology"/>
<dbReference type="GO" id="GO:0046872">
    <property type="term" value="F:metal ion binding"/>
    <property type="evidence" value="ECO:0007669"/>
    <property type="project" value="InterPro"/>
</dbReference>